<dbReference type="KEGG" id="aup:AsAng_0022920"/>
<feature type="transmembrane region" description="Helical" evidence="4">
    <location>
        <begin position="12"/>
        <end position="34"/>
    </location>
</feature>
<feature type="transmembrane region" description="Helical" evidence="4">
    <location>
        <begin position="54"/>
        <end position="74"/>
    </location>
</feature>
<dbReference type="AlphaFoldDB" id="A0A915YED9"/>
<dbReference type="SUPFAM" id="SSF103473">
    <property type="entry name" value="MFS general substrate transporter"/>
    <property type="match status" value="1"/>
</dbReference>
<evidence type="ECO:0000256" key="4">
    <source>
        <dbReference type="SAM" id="Phobius"/>
    </source>
</evidence>
<feature type="transmembrane region" description="Helical" evidence="4">
    <location>
        <begin position="163"/>
        <end position="184"/>
    </location>
</feature>
<organism evidence="5 6">
    <name type="scientific">Aureispira anguillae</name>
    <dbReference type="NCBI Taxonomy" id="2864201"/>
    <lineage>
        <taxon>Bacteria</taxon>
        <taxon>Pseudomonadati</taxon>
        <taxon>Bacteroidota</taxon>
        <taxon>Saprospiria</taxon>
        <taxon>Saprospirales</taxon>
        <taxon>Saprospiraceae</taxon>
        <taxon>Aureispira</taxon>
    </lineage>
</organism>
<reference evidence="5" key="1">
    <citation type="submission" date="2022-09" db="EMBL/GenBank/DDBJ databases">
        <title>Aureispira anguillicida sp. nov., isolated from Leptocephalus of Japanese eel Anguilla japonica.</title>
        <authorList>
            <person name="Yuasa K."/>
            <person name="Mekata T."/>
            <person name="Ikunari K."/>
        </authorList>
    </citation>
    <scope>NUCLEOTIDE SEQUENCE</scope>
    <source>
        <strain evidence="5">EL160426</strain>
    </source>
</reference>
<evidence type="ECO:0000313" key="5">
    <source>
        <dbReference type="EMBL" id="BDS11578.1"/>
    </source>
</evidence>
<dbReference type="RefSeq" id="WP_264792735.1">
    <property type="nucleotide sequence ID" value="NZ_AP026867.1"/>
</dbReference>
<dbReference type="GO" id="GO:0022857">
    <property type="term" value="F:transmembrane transporter activity"/>
    <property type="evidence" value="ECO:0007669"/>
    <property type="project" value="InterPro"/>
</dbReference>
<gene>
    <name evidence="5" type="ORF">AsAng_0022920</name>
</gene>
<sequence>MKNLSITYSLILLFLMALLERMIFYGFRGVFVIHAISEDGLKLDYTSVDKLCNWFIVLVGIAPFFMGLITDVWLRQKRAIFLGFGMLIAGFLVLLMDQSVYLSIALLVLGFGLVRVNLYILLSWLFKRSDKKRDIGFMVLFIFIEIGGFLSFIPMSYFDTNLFFRGFDLFVLATLGSGILFLMIQNKLSFSERYFPQKNEPKGLNDSILELEKENEQYIDLVPTPKLQLALLMVGLFIFTFIMELAGIKMDALFKINGLNLYEVLKGNGFGYIVALVLLFVFARYRTETSNTWHQIAGFYLLFAFTILAIFTAIFLDNNYVLLWIIEYIMFTALTSIFAPLVMSFITRMSNSKYASSILGFYLTFPALAYGIMEVITLEISPLVIFLCFVTTLFLSGVLFIGGNKLAQTMD</sequence>
<feature type="transmembrane region" description="Helical" evidence="4">
    <location>
        <begin position="79"/>
        <end position="96"/>
    </location>
</feature>
<accession>A0A915YED9</accession>
<evidence type="ECO:0000313" key="6">
    <source>
        <dbReference type="Proteomes" id="UP001060919"/>
    </source>
</evidence>
<feature type="transmembrane region" description="Helical" evidence="4">
    <location>
        <begin position="358"/>
        <end position="377"/>
    </location>
</feature>
<dbReference type="EMBL" id="AP026867">
    <property type="protein sequence ID" value="BDS11578.1"/>
    <property type="molecule type" value="Genomic_DNA"/>
</dbReference>
<feature type="transmembrane region" description="Helical" evidence="4">
    <location>
        <begin position="383"/>
        <end position="402"/>
    </location>
</feature>
<dbReference type="Proteomes" id="UP001060919">
    <property type="component" value="Chromosome"/>
</dbReference>
<keyword evidence="1 4" id="KW-0812">Transmembrane</keyword>
<keyword evidence="6" id="KW-1185">Reference proteome</keyword>
<dbReference type="Gene3D" id="1.20.1250.20">
    <property type="entry name" value="MFS general substrate transporter like domains"/>
    <property type="match status" value="1"/>
</dbReference>
<evidence type="ECO:0000256" key="3">
    <source>
        <dbReference type="ARBA" id="ARBA00023136"/>
    </source>
</evidence>
<feature type="transmembrane region" description="Helical" evidence="4">
    <location>
        <begin position="229"/>
        <end position="248"/>
    </location>
</feature>
<feature type="transmembrane region" description="Helical" evidence="4">
    <location>
        <begin position="297"/>
        <end position="316"/>
    </location>
</feature>
<evidence type="ECO:0000256" key="2">
    <source>
        <dbReference type="ARBA" id="ARBA00022989"/>
    </source>
</evidence>
<dbReference type="InterPro" id="IPR036259">
    <property type="entry name" value="MFS_trans_sf"/>
</dbReference>
<protein>
    <submittedName>
        <fullName evidence="5">MFS transporter</fullName>
    </submittedName>
</protein>
<keyword evidence="2 4" id="KW-1133">Transmembrane helix</keyword>
<feature type="transmembrane region" description="Helical" evidence="4">
    <location>
        <begin position="102"/>
        <end position="125"/>
    </location>
</feature>
<feature type="transmembrane region" description="Helical" evidence="4">
    <location>
        <begin position="137"/>
        <end position="157"/>
    </location>
</feature>
<dbReference type="Pfam" id="PF07690">
    <property type="entry name" value="MFS_1"/>
    <property type="match status" value="1"/>
</dbReference>
<dbReference type="InterPro" id="IPR011701">
    <property type="entry name" value="MFS"/>
</dbReference>
<feature type="transmembrane region" description="Helical" evidence="4">
    <location>
        <begin position="322"/>
        <end position="346"/>
    </location>
</feature>
<feature type="transmembrane region" description="Helical" evidence="4">
    <location>
        <begin position="268"/>
        <end position="285"/>
    </location>
</feature>
<proteinExistence type="predicted"/>
<name>A0A915YED9_9BACT</name>
<evidence type="ECO:0000256" key="1">
    <source>
        <dbReference type="ARBA" id="ARBA00022692"/>
    </source>
</evidence>
<keyword evidence="3 4" id="KW-0472">Membrane</keyword>